<keyword evidence="2" id="KW-0547">Nucleotide-binding</keyword>
<dbReference type="InterPro" id="IPR050773">
    <property type="entry name" value="CbxX/CfxQ_RuBisCO_ESX"/>
</dbReference>
<dbReference type="FunCoup" id="U2EGK1">
    <property type="interactions" value="13"/>
</dbReference>
<dbReference type="eggNOG" id="COG0464">
    <property type="taxonomic scope" value="Bacteria"/>
</dbReference>
<dbReference type="STRING" id="1033810.HLPCO_000407"/>
<keyword evidence="3" id="KW-0067">ATP-binding</keyword>
<reference evidence="5 6" key="1">
    <citation type="journal article" date="2011" name="J. Bacteriol.">
        <title>Genome sequence of Haloplasma contractile, an unusual contractile bacterium from a deep-sea anoxic brine lake.</title>
        <authorList>
            <person name="Antunes A."/>
            <person name="Alam I."/>
            <person name="El Dorry H."/>
            <person name="Siam R."/>
            <person name="Robertson A."/>
            <person name="Bajic V.B."/>
            <person name="Stingl U."/>
        </authorList>
    </citation>
    <scope>NUCLEOTIDE SEQUENCE [LARGE SCALE GENOMIC DNA]</scope>
    <source>
        <strain evidence="5 6">SSD-17B</strain>
    </source>
</reference>
<dbReference type="InterPro" id="IPR027417">
    <property type="entry name" value="P-loop_NTPase"/>
</dbReference>
<dbReference type="Gene3D" id="3.40.50.300">
    <property type="entry name" value="P-loop containing nucleotide triphosphate hydrolases"/>
    <property type="match status" value="1"/>
</dbReference>
<reference evidence="5 6" key="2">
    <citation type="journal article" date="2013" name="PLoS ONE">
        <title>INDIGO - INtegrated Data Warehouse of MIcrobial GenOmes with Examples from the Red Sea Extremophiles.</title>
        <authorList>
            <person name="Alam I."/>
            <person name="Antunes A."/>
            <person name="Kamau A.A."/>
            <person name="Ba Alawi W."/>
            <person name="Kalkatawi M."/>
            <person name="Stingl U."/>
            <person name="Bajic V.B."/>
        </authorList>
    </citation>
    <scope>NUCLEOTIDE SEQUENCE [LARGE SCALE GENOMIC DNA]</scope>
    <source>
        <strain evidence="5 6">SSD-17B</strain>
    </source>
</reference>
<dbReference type="Pfam" id="PF17866">
    <property type="entry name" value="AAA_lid_6"/>
    <property type="match status" value="1"/>
</dbReference>
<evidence type="ECO:0000313" key="6">
    <source>
        <dbReference type="Proteomes" id="UP000005707"/>
    </source>
</evidence>
<dbReference type="PANTHER" id="PTHR43392:SF2">
    <property type="entry name" value="AAA-TYPE ATPASE FAMILY PROTEIN _ ANKYRIN REPEAT FAMILY PROTEIN"/>
    <property type="match status" value="1"/>
</dbReference>
<dbReference type="InterPro" id="IPR000641">
    <property type="entry name" value="CbxX/CfxQ"/>
</dbReference>
<evidence type="ECO:0000256" key="2">
    <source>
        <dbReference type="ARBA" id="ARBA00022741"/>
    </source>
</evidence>
<gene>
    <name evidence="5" type="primary">spoVK</name>
    <name evidence="5" type="ORF">HLPCO_000407</name>
</gene>
<evidence type="ECO:0000259" key="4">
    <source>
        <dbReference type="SMART" id="SM00382"/>
    </source>
</evidence>
<proteinExistence type="inferred from homology"/>
<dbReference type="RefSeq" id="WP_008826152.1">
    <property type="nucleotide sequence ID" value="NZ_AFNU02000001.1"/>
</dbReference>
<dbReference type="InterPro" id="IPR003959">
    <property type="entry name" value="ATPase_AAA_core"/>
</dbReference>
<dbReference type="PANTHER" id="PTHR43392">
    <property type="entry name" value="AAA-TYPE ATPASE FAMILY PROTEIN / ANKYRIN REPEAT FAMILY PROTEIN"/>
    <property type="match status" value="1"/>
</dbReference>
<dbReference type="OrthoDB" id="9806903at2"/>
<evidence type="ECO:0000256" key="1">
    <source>
        <dbReference type="ARBA" id="ARBA00010378"/>
    </source>
</evidence>
<dbReference type="SUPFAM" id="SSF52540">
    <property type="entry name" value="P-loop containing nucleoside triphosphate hydrolases"/>
    <property type="match status" value="1"/>
</dbReference>
<organism evidence="5 6">
    <name type="scientific">Haloplasma contractile SSD-17B</name>
    <dbReference type="NCBI Taxonomy" id="1033810"/>
    <lineage>
        <taxon>Bacteria</taxon>
        <taxon>Bacillati</taxon>
        <taxon>Mycoplasmatota</taxon>
        <taxon>Mollicutes</taxon>
        <taxon>Haloplasmatales</taxon>
        <taxon>Haloplasmataceae</taxon>
        <taxon>Haloplasma</taxon>
    </lineage>
</organism>
<evidence type="ECO:0000256" key="3">
    <source>
        <dbReference type="ARBA" id="ARBA00022840"/>
    </source>
</evidence>
<dbReference type="InParanoid" id="U2EGK1"/>
<comment type="caution">
    <text evidence="5">The sequence shown here is derived from an EMBL/GenBank/DDBJ whole genome shotgun (WGS) entry which is preliminary data.</text>
</comment>
<dbReference type="Gene3D" id="1.10.8.60">
    <property type="match status" value="1"/>
</dbReference>
<protein>
    <submittedName>
        <fullName evidence="5">Stage V sporulation protein K</fullName>
    </submittedName>
</protein>
<accession>U2EGK1</accession>
<keyword evidence="6" id="KW-1185">Reference proteome</keyword>
<dbReference type="CDD" id="cd00009">
    <property type="entry name" value="AAA"/>
    <property type="match status" value="1"/>
</dbReference>
<evidence type="ECO:0000313" key="5">
    <source>
        <dbReference type="EMBL" id="ERJ13741.1"/>
    </source>
</evidence>
<dbReference type="PRINTS" id="PR00819">
    <property type="entry name" value="CBXCFQXSUPER"/>
</dbReference>
<dbReference type="InterPro" id="IPR003593">
    <property type="entry name" value="AAA+_ATPase"/>
</dbReference>
<sequence>MDILYNEKFNEFKDRYFPNIIGLKNVLHELFSIYCMIQINGVKEGFKIKNKKQALNMVFYGNPGTGKTTIARKVAHLLKDLNYLSRGHLVEIDRSDLIGEYVGQTTIKTKKVLQEAKGGILFIDEAYSLYNNEFVDYGNEAIDIMLKFVEDNHEDIVVILAGYKEKITEMLDNNKGLSSRFPIQIEFKDYKVDDLYKIFIQLIEENEYLLDKKAEKSIYTLLKNKALENSNQLLSNGRYIRNLTEHIIRKHDMRVYLLNKLTLNDLKLITDEDIKVQI</sequence>
<feature type="domain" description="AAA+ ATPase" evidence="4">
    <location>
        <begin position="53"/>
        <end position="191"/>
    </location>
</feature>
<comment type="similarity">
    <text evidence="1">Belongs to the CbxX/CfxQ family.</text>
</comment>
<dbReference type="FunFam" id="3.40.50.300:FF:000216">
    <property type="entry name" value="Type VII secretion ATPase EccA"/>
    <property type="match status" value="1"/>
</dbReference>
<dbReference type="Pfam" id="PF00004">
    <property type="entry name" value="AAA"/>
    <property type="match status" value="1"/>
</dbReference>
<dbReference type="SMART" id="SM00382">
    <property type="entry name" value="AAA"/>
    <property type="match status" value="1"/>
</dbReference>
<dbReference type="GO" id="GO:0005524">
    <property type="term" value="F:ATP binding"/>
    <property type="evidence" value="ECO:0007669"/>
    <property type="project" value="UniProtKB-KW"/>
</dbReference>
<dbReference type="InterPro" id="IPR041627">
    <property type="entry name" value="AAA_lid_6"/>
</dbReference>
<dbReference type="AlphaFoldDB" id="U2EGK1"/>
<dbReference type="Proteomes" id="UP000005707">
    <property type="component" value="Unassembled WGS sequence"/>
</dbReference>
<dbReference type="GO" id="GO:0016887">
    <property type="term" value="F:ATP hydrolysis activity"/>
    <property type="evidence" value="ECO:0007669"/>
    <property type="project" value="InterPro"/>
</dbReference>
<name>U2EGK1_9MOLU</name>
<dbReference type="EMBL" id="AFNU02000001">
    <property type="protein sequence ID" value="ERJ13741.1"/>
    <property type="molecule type" value="Genomic_DNA"/>
</dbReference>